<protein>
    <submittedName>
        <fullName evidence="2">Uncharacterized protein</fullName>
    </submittedName>
</protein>
<reference evidence="2" key="1">
    <citation type="journal article" date="2015" name="Nature">
        <title>Complex archaea that bridge the gap between prokaryotes and eukaryotes.</title>
        <authorList>
            <person name="Spang A."/>
            <person name="Saw J.H."/>
            <person name="Jorgensen S.L."/>
            <person name="Zaremba-Niedzwiedzka K."/>
            <person name="Martijn J."/>
            <person name="Lind A.E."/>
            <person name="van Eijk R."/>
            <person name="Schleper C."/>
            <person name="Guy L."/>
            <person name="Ettema T.J."/>
        </authorList>
    </citation>
    <scope>NUCLEOTIDE SEQUENCE</scope>
</reference>
<evidence type="ECO:0000313" key="2">
    <source>
        <dbReference type="EMBL" id="KKM61520.1"/>
    </source>
</evidence>
<gene>
    <name evidence="2" type="ORF">LCGC14_1530850</name>
</gene>
<organism evidence="2">
    <name type="scientific">marine sediment metagenome</name>
    <dbReference type="NCBI Taxonomy" id="412755"/>
    <lineage>
        <taxon>unclassified sequences</taxon>
        <taxon>metagenomes</taxon>
        <taxon>ecological metagenomes</taxon>
    </lineage>
</organism>
<feature type="compositionally biased region" description="Basic and acidic residues" evidence="1">
    <location>
        <begin position="90"/>
        <end position="100"/>
    </location>
</feature>
<evidence type="ECO:0000256" key="1">
    <source>
        <dbReference type="SAM" id="MobiDB-lite"/>
    </source>
</evidence>
<sequence>MLWAVKDGNAYYDEFEIWPSHCEAQVVKTCLFHHFRYTEKVGVWWWGQCLHCPVTSRKHESFFWVNEAMIRMEMSADKRLIHVSFLSRRIAPDPSDRDKGSPYPTAGARHSTSAPAPYKRV</sequence>
<name>A0A0F9LBP3_9ZZZZ</name>
<proteinExistence type="predicted"/>
<dbReference type="AlphaFoldDB" id="A0A0F9LBP3"/>
<accession>A0A0F9LBP3</accession>
<comment type="caution">
    <text evidence="2">The sequence shown here is derived from an EMBL/GenBank/DDBJ whole genome shotgun (WGS) entry which is preliminary data.</text>
</comment>
<dbReference type="EMBL" id="LAZR01011466">
    <property type="protein sequence ID" value="KKM61520.1"/>
    <property type="molecule type" value="Genomic_DNA"/>
</dbReference>
<feature type="region of interest" description="Disordered" evidence="1">
    <location>
        <begin position="90"/>
        <end position="121"/>
    </location>
</feature>